<dbReference type="AlphaFoldDB" id="A0A949K8S5"/>
<dbReference type="NCBIfam" id="TIGR01893">
    <property type="entry name" value="aa-his-dipept"/>
    <property type="match status" value="1"/>
</dbReference>
<keyword evidence="8" id="KW-0170">Cobalt</keyword>
<comment type="cofactor">
    <cofactor evidence="1">
        <name>Co(2+)</name>
        <dbReference type="ChEBI" id="CHEBI:48828"/>
    </cofactor>
</comment>
<feature type="domain" description="Peptidase M20 dimerisation" evidence="18">
    <location>
        <begin position="206"/>
        <end position="291"/>
    </location>
</feature>
<evidence type="ECO:0000256" key="1">
    <source>
        <dbReference type="ARBA" id="ARBA00001941"/>
    </source>
</evidence>
<evidence type="ECO:0000256" key="2">
    <source>
        <dbReference type="ARBA" id="ARBA00001947"/>
    </source>
</evidence>
<dbReference type="InterPro" id="IPR001160">
    <property type="entry name" value="Peptidase_M20C"/>
</dbReference>
<evidence type="ECO:0000259" key="18">
    <source>
        <dbReference type="Pfam" id="PF07687"/>
    </source>
</evidence>
<keyword evidence="6" id="KW-0862">Zinc</keyword>
<dbReference type="GO" id="GO:0070573">
    <property type="term" value="F:metallodipeptidase activity"/>
    <property type="evidence" value="ECO:0007669"/>
    <property type="project" value="TreeGrafter"/>
</dbReference>
<comment type="catalytic activity">
    <reaction evidence="9">
        <text>Hydrolysis of dipeptides, preferentially hydrophobic dipeptides including prolyl amino acids.</text>
        <dbReference type="EC" id="3.4.13.18"/>
    </reaction>
</comment>
<dbReference type="SUPFAM" id="SSF53187">
    <property type="entry name" value="Zn-dependent exopeptidases"/>
    <property type="match status" value="1"/>
</dbReference>
<evidence type="ECO:0000256" key="12">
    <source>
        <dbReference type="ARBA" id="ARBA00061423"/>
    </source>
</evidence>
<sequence>MSKLSQLEPQSVFYYFEKIAGIPHGSGNTKAISDYCVEFAKEHNLRYIQDESNNVIIFKEASAGYEDAKPVVLQGHLDMVCVKDADADIDMEKDGLDLQIDGDYVYAKGTTLGGDDGIAVAYCLAVLADNTLAHPPIEAVFTTDEEIGLLGAADLDASVLQGRKLINLDSEEEGIFLTSCAGGLTATCSLPVRYREQTGLVYELKIKGLLGGHSGIEIHKERLNANKLMGRLLYTVGDEMEFSLAALNGGVKDNAIPSSARATLVIEEGEAEHLESVVTRLEKIVQHEYKSSDPDLEIEIKKIGTDTKKVLNLKNQECVVFFLMHAPNGVIRWSMDIEGLVQTSLNLGIMELTGECCKFSFAVRSSVETEKIFLAQKLQYLIEFLGGVYEESGDYPGWEFRKESPLRDMMVRTYEDLFGKKPAVEAVHAGLECGVFIGKIPDMDCISLGPDMLHVHSPQEKLSISSTKRMWDFLVEVLKNCR</sequence>
<keyword evidence="5" id="KW-0378">Hydrolase</keyword>
<dbReference type="FunFam" id="3.40.630.10:FF:000072">
    <property type="entry name" value="Aminoacyl-histidine dipeptidase"/>
    <property type="match status" value="1"/>
</dbReference>
<evidence type="ECO:0000256" key="14">
    <source>
        <dbReference type="ARBA" id="ARBA00075285"/>
    </source>
</evidence>
<dbReference type="Proteomes" id="UP000712157">
    <property type="component" value="Unassembled WGS sequence"/>
</dbReference>
<gene>
    <name evidence="19" type="ORF">KTH89_18710</name>
</gene>
<dbReference type="EMBL" id="JAHQCW010000037">
    <property type="protein sequence ID" value="MBU9738577.1"/>
    <property type="molecule type" value="Genomic_DNA"/>
</dbReference>
<keyword evidence="3" id="KW-0645">Protease</keyword>
<evidence type="ECO:0000256" key="3">
    <source>
        <dbReference type="ARBA" id="ARBA00022670"/>
    </source>
</evidence>
<keyword evidence="7" id="KW-0482">Metalloprotease</keyword>
<keyword evidence="4" id="KW-0479">Metal-binding</keyword>
<dbReference type="Pfam" id="PF07687">
    <property type="entry name" value="M20_dimer"/>
    <property type="match status" value="1"/>
</dbReference>
<dbReference type="InterPro" id="IPR002933">
    <property type="entry name" value="Peptidase_M20"/>
</dbReference>
<evidence type="ECO:0000256" key="17">
    <source>
        <dbReference type="ARBA" id="ARBA00078074"/>
    </source>
</evidence>
<dbReference type="GO" id="GO:0006508">
    <property type="term" value="P:proteolysis"/>
    <property type="evidence" value="ECO:0007669"/>
    <property type="project" value="UniProtKB-KW"/>
</dbReference>
<dbReference type="RefSeq" id="WP_158343094.1">
    <property type="nucleotide sequence ID" value="NZ_JAHQCW010000037.1"/>
</dbReference>
<evidence type="ECO:0000256" key="15">
    <source>
        <dbReference type="ARBA" id="ARBA00076004"/>
    </source>
</evidence>
<dbReference type="InterPro" id="IPR011650">
    <property type="entry name" value="Peptidase_M20_dimer"/>
</dbReference>
<evidence type="ECO:0000256" key="16">
    <source>
        <dbReference type="ARBA" id="ARBA00077688"/>
    </source>
</evidence>
<dbReference type="Pfam" id="PF01546">
    <property type="entry name" value="Peptidase_M20"/>
    <property type="match status" value="1"/>
</dbReference>
<keyword evidence="20" id="KW-1185">Reference proteome</keyword>
<evidence type="ECO:0000256" key="5">
    <source>
        <dbReference type="ARBA" id="ARBA00022801"/>
    </source>
</evidence>
<comment type="caution">
    <text evidence="19">The sequence shown here is derived from an EMBL/GenBank/DDBJ whole genome shotgun (WGS) entry which is preliminary data.</text>
</comment>
<comment type="cofactor">
    <cofactor evidence="2">
        <name>Zn(2+)</name>
        <dbReference type="ChEBI" id="CHEBI:29105"/>
    </cofactor>
</comment>
<evidence type="ECO:0000256" key="10">
    <source>
        <dbReference type="ARBA" id="ARBA00038976"/>
    </source>
</evidence>
<dbReference type="PANTHER" id="PTHR43501">
    <property type="entry name" value="CYTOSOL NON-SPECIFIC DIPEPTIDASE"/>
    <property type="match status" value="1"/>
</dbReference>
<evidence type="ECO:0000256" key="9">
    <source>
        <dbReference type="ARBA" id="ARBA00036421"/>
    </source>
</evidence>
<dbReference type="CDD" id="cd03890">
    <property type="entry name" value="M20_pepD"/>
    <property type="match status" value="1"/>
</dbReference>
<dbReference type="PIRSF" id="PIRSF016599">
    <property type="entry name" value="Xaa-His_dipept"/>
    <property type="match status" value="1"/>
</dbReference>
<evidence type="ECO:0000256" key="8">
    <source>
        <dbReference type="ARBA" id="ARBA00023285"/>
    </source>
</evidence>
<proteinExistence type="inferred from homology"/>
<reference evidence="19" key="1">
    <citation type="submission" date="2021-06" db="EMBL/GenBank/DDBJ databases">
        <title>Description of novel taxa of the family Lachnospiraceae.</title>
        <authorList>
            <person name="Chaplin A.V."/>
            <person name="Sokolova S.R."/>
            <person name="Pikina A.P."/>
            <person name="Korzhanova M."/>
            <person name="Belova V."/>
            <person name="Korostin D."/>
            <person name="Efimov B.A."/>
        </authorList>
    </citation>
    <scope>NUCLEOTIDE SEQUENCE</scope>
    <source>
        <strain evidence="19">ASD5720</strain>
    </source>
</reference>
<evidence type="ECO:0000313" key="20">
    <source>
        <dbReference type="Proteomes" id="UP000712157"/>
    </source>
</evidence>
<evidence type="ECO:0000256" key="6">
    <source>
        <dbReference type="ARBA" id="ARBA00022833"/>
    </source>
</evidence>
<evidence type="ECO:0000256" key="4">
    <source>
        <dbReference type="ARBA" id="ARBA00022723"/>
    </source>
</evidence>
<accession>A0A949K8S5</accession>
<dbReference type="GO" id="GO:0046872">
    <property type="term" value="F:metal ion binding"/>
    <property type="evidence" value="ECO:0007669"/>
    <property type="project" value="UniProtKB-KW"/>
</dbReference>
<evidence type="ECO:0000256" key="13">
    <source>
        <dbReference type="ARBA" id="ARBA00071271"/>
    </source>
</evidence>
<dbReference type="PRINTS" id="PR00934">
    <property type="entry name" value="XHISDIPTASE"/>
</dbReference>
<comment type="similarity">
    <text evidence="12">Belongs to the peptidase M20C family.</text>
</comment>
<dbReference type="Gene3D" id="3.40.630.10">
    <property type="entry name" value="Zn peptidases"/>
    <property type="match status" value="2"/>
</dbReference>
<evidence type="ECO:0000256" key="7">
    <source>
        <dbReference type="ARBA" id="ARBA00023049"/>
    </source>
</evidence>
<dbReference type="EC" id="3.4.13.18" evidence="10"/>
<evidence type="ECO:0000313" key="19">
    <source>
        <dbReference type="EMBL" id="MBU9738577.1"/>
    </source>
</evidence>
<organism evidence="19 20">
    <name type="scientific">Diplocloster agilis</name>
    <dbReference type="NCBI Taxonomy" id="2850323"/>
    <lineage>
        <taxon>Bacteria</taxon>
        <taxon>Bacillati</taxon>
        <taxon>Bacillota</taxon>
        <taxon>Clostridia</taxon>
        <taxon>Lachnospirales</taxon>
        <taxon>Lachnospiraceae</taxon>
        <taxon>Diplocloster</taxon>
    </lineage>
</organism>
<dbReference type="PANTHER" id="PTHR43501:SF1">
    <property type="entry name" value="CYTOSOL NON-SPECIFIC DIPEPTIDASE"/>
    <property type="match status" value="1"/>
</dbReference>
<protein>
    <recommendedName>
        <fullName evidence="13">Cytosol non-specific dipeptidase</fullName>
        <ecNumber evidence="10">3.4.13.18</ecNumber>
    </recommendedName>
    <alternativeName>
        <fullName evidence="16">Aminoacyl-histidine dipeptidase</fullName>
    </alternativeName>
    <alternativeName>
        <fullName evidence="15">Beta-alanyl-histidine dipeptidase</fullName>
    </alternativeName>
    <alternativeName>
        <fullName evidence="14">Carnosinase</fullName>
    </alternativeName>
    <alternativeName>
        <fullName evidence="11">Peptidase D</fullName>
    </alternativeName>
    <alternativeName>
        <fullName evidence="17">Xaa-His dipeptidase</fullName>
    </alternativeName>
</protein>
<dbReference type="FunFam" id="3.40.630.10:FF:000015">
    <property type="entry name" value="Aminoacyl-histidine dipeptidase PepD"/>
    <property type="match status" value="1"/>
</dbReference>
<dbReference type="GO" id="GO:0005829">
    <property type="term" value="C:cytosol"/>
    <property type="evidence" value="ECO:0007669"/>
    <property type="project" value="TreeGrafter"/>
</dbReference>
<name>A0A949K8S5_9FIRM</name>
<evidence type="ECO:0000256" key="11">
    <source>
        <dbReference type="ARBA" id="ARBA00044252"/>
    </source>
</evidence>